<gene>
    <name evidence="2" type="ORF">B296_00003918</name>
</gene>
<accession>A0A427AZX3</accession>
<dbReference type="EMBL" id="AMZH03000853">
    <property type="protein sequence ID" value="RRT81677.1"/>
    <property type="molecule type" value="Genomic_DNA"/>
</dbReference>
<protein>
    <submittedName>
        <fullName evidence="2">Uncharacterized protein</fullName>
    </submittedName>
</protein>
<reference evidence="2 3" key="1">
    <citation type="journal article" date="2014" name="Agronomy (Basel)">
        <title>A Draft Genome Sequence for Ensete ventricosum, the Drought-Tolerant Tree Against Hunger.</title>
        <authorList>
            <person name="Harrison J."/>
            <person name="Moore K.A."/>
            <person name="Paszkiewicz K."/>
            <person name="Jones T."/>
            <person name="Grant M."/>
            <person name="Ambacheew D."/>
            <person name="Muzemil S."/>
            <person name="Studholme D.J."/>
        </authorList>
    </citation>
    <scope>NUCLEOTIDE SEQUENCE [LARGE SCALE GENOMIC DNA]</scope>
</reference>
<comment type="caution">
    <text evidence="2">The sequence shown here is derived from an EMBL/GenBank/DDBJ whole genome shotgun (WGS) entry which is preliminary data.</text>
</comment>
<feature type="region of interest" description="Disordered" evidence="1">
    <location>
        <begin position="1"/>
        <end position="86"/>
    </location>
</feature>
<name>A0A427AZX3_ENSVE</name>
<evidence type="ECO:0000256" key="1">
    <source>
        <dbReference type="SAM" id="MobiDB-lite"/>
    </source>
</evidence>
<dbReference type="AlphaFoldDB" id="A0A427AZX3"/>
<feature type="compositionally biased region" description="Polar residues" evidence="1">
    <location>
        <begin position="23"/>
        <end position="32"/>
    </location>
</feature>
<sequence>MGPPLSRGLRGRCGIRAERSGCSAPSTPPSVSKNKEKMTTGTRSRTDHRSDRQSILDELESGGRAPRNLRARTEAGEVGRLGESSEGGHRMGSVIFPNEGIRLGNSRGVQTVLLFFRLSRCGTWRIECGQQRIRLFESKHRDLAAVCTKACCCLFLWVQGSAVVHIAGFGLCSSNFAETKVLLWV</sequence>
<evidence type="ECO:0000313" key="3">
    <source>
        <dbReference type="Proteomes" id="UP000287651"/>
    </source>
</evidence>
<proteinExistence type="predicted"/>
<evidence type="ECO:0000313" key="2">
    <source>
        <dbReference type="EMBL" id="RRT81677.1"/>
    </source>
</evidence>
<organism evidence="2 3">
    <name type="scientific">Ensete ventricosum</name>
    <name type="common">Abyssinian banana</name>
    <name type="synonym">Musa ensete</name>
    <dbReference type="NCBI Taxonomy" id="4639"/>
    <lineage>
        <taxon>Eukaryota</taxon>
        <taxon>Viridiplantae</taxon>
        <taxon>Streptophyta</taxon>
        <taxon>Embryophyta</taxon>
        <taxon>Tracheophyta</taxon>
        <taxon>Spermatophyta</taxon>
        <taxon>Magnoliopsida</taxon>
        <taxon>Liliopsida</taxon>
        <taxon>Zingiberales</taxon>
        <taxon>Musaceae</taxon>
        <taxon>Ensete</taxon>
    </lineage>
</organism>
<dbReference type="Proteomes" id="UP000287651">
    <property type="component" value="Unassembled WGS sequence"/>
</dbReference>
<feature type="compositionally biased region" description="Basic and acidic residues" evidence="1">
    <location>
        <begin position="33"/>
        <end position="55"/>
    </location>
</feature>